<dbReference type="Pfam" id="PF01035">
    <property type="entry name" value="DNA_binding_1"/>
    <property type="match status" value="1"/>
</dbReference>
<protein>
    <recommendedName>
        <fullName evidence="9">Methylated-DNA--protein-cysteine methyltransferase</fullName>
        <ecNumber evidence="9">2.1.1.63</ecNumber>
    </recommendedName>
    <alternativeName>
        <fullName evidence="9">6-O-methylguanine-DNA methyltransferase</fullName>
        <shortName evidence="9">MGMT</shortName>
    </alternativeName>
    <alternativeName>
        <fullName evidence="9">O-6-methylguanine-DNA-alkyltransferase</fullName>
    </alternativeName>
</protein>
<comment type="similarity">
    <text evidence="2 9">Belongs to the MGMT family.</text>
</comment>
<dbReference type="InterPro" id="IPR008332">
    <property type="entry name" value="MethylG_MeTrfase_N"/>
</dbReference>
<proteinExistence type="inferred from homology"/>
<dbReference type="InterPro" id="IPR001497">
    <property type="entry name" value="MethylDNA_cys_MeTrfase_AS"/>
</dbReference>
<gene>
    <name evidence="12" type="primary">ogt</name>
    <name evidence="12" type="ORF">Val02_77020</name>
</gene>
<dbReference type="FunFam" id="1.10.10.10:FF:000214">
    <property type="entry name" value="Methylated-DNA--protein-cysteine methyltransferase"/>
    <property type="match status" value="1"/>
</dbReference>
<dbReference type="InterPro" id="IPR014048">
    <property type="entry name" value="MethylDNA_cys_MeTrfase_DNA-bd"/>
</dbReference>
<dbReference type="GO" id="GO:0005737">
    <property type="term" value="C:cytoplasm"/>
    <property type="evidence" value="ECO:0007669"/>
    <property type="project" value="UniProtKB-SubCell"/>
</dbReference>
<organism evidence="12 13">
    <name type="scientific">Virgisporangium aliadipatigenens</name>
    <dbReference type="NCBI Taxonomy" id="741659"/>
    <lineage>
        <taxon>Bacteria</taxon>
        <taxon>Bacillati</taxon>
        <taxon>Actinomycetota</taxon>
        <taxon>Actinomycetes</taxon>
        <taxon>Micromonosporales</taxon>
        <taxon>Micromonosporaceae</taxon>
        <taxon>Virgisporangium</taxon>
    </lineage>
</organism>
<keyword evidence="3 9" id="KW-0963">Cytoplasm</keyword>
<evidence type="ECO:0000313" key="13">
    <source>
        <dbReference type="Proteomes" id="UP000619260"/>
    </source>
</evidence>
<dbReference type="PANTHER" id="PTHR10815">
    <property type="entry name" value="METHYLATED-DNA--PROTEIN-CYSTEINE METHYLTRANSFERASE"/>
    <property type="match status" value="1"/>
</dbReference>
<feature type="domain" description="Methylated-DNA-[protein]-cysteine S-methyltransferase DNA binding" evidence="10">
    <location>
        <begin position="75"/>
        <end position="153"/>
    </location>
</feature>
<evidence type="ECO:0000259" key="10">
    <source>
        <dbReference type="Pfam" id="PF01035"/>
    </source>
</evidence>
<dbReference type="InterPro" id="IPR036217">
    <property type="entry name" value="MethylDNA_cys_MeTrfase_DNAb"/>
</dbReference>
<dbReference type="InterPro" id="IPR023546">
    <property type="entry name" value="MGMT"/>
</dbReference>
<dbReference type="HAMAP" id="MF_00772">
    <property type="entry name" value="OGT"/>
    <property type="match status" value="1"/>
</dbReference>
<dbReference type="InterPro" id="IPR036631">
    <property type="entry name" value="MGMT_N_sf"/>
</dbReference>
<evidence type="ECO:0000256" key="9">
    <source>
        <dbReference type="HAMAP-Rule" id="MF_00772"/>
    </source>
</evidence>
<dbReference type="SUPFAM" id="SSF46767">
    <property type="entry name" value="Methylated DNA-protein cysteine methyltransferase, C-terminal domain"/>
    <property type="match status" value="1"/>
</dbReference>
<dbReference type="GO" id="GO:0032259">
    <property type="term" value="P:methylation"/>
    <property type="evidence" value="ECO:0007669"/>
    <property type="project" value="UniProtKB-KW"/>
</dbReference>
<dbReference type="AlphaFoldDB" id="A0A8J4DUV9"/>
<feature type="active site" description="Nucleophile; methyl group acceptor" evidence="9">
    <location>
        <position position="125"/>
    </location>
</feature>
<evidence type="ECO:0000259" key="11">
    <source>
        <dbReference type="Pfam" id="PF02870"/>
    </source>
</evidence>
<keyword evidence="13" id="KW-1185">Reference proteome</keyword>
<comment type="catalytic activity">
    <reaction evidence="1 9">
        <text>a 4-O-methyl-thymidine in DNA + L-cysteinyl-[protein] = a thymidine in DNA + S-methyl-L-cysteinyl-[protein]</text>
        <dbReference type="Rhea" id="RHEA:53428"/>
        <dbReference type="Rhea" id="RHEA-COMP:10131"/>
        <dbReference type="Rhea" id="RHEA-COMP:10132"/>
        <dbReference type="Rhea" id="RHEA-COMP:13555"/>
        <dbReference type="Rhea" id="RHEA-COMP:13556"/>
        <dbReference type="ChEBI" id="CHEBI:29950"/>
        <dbReference type="ChEBI" id="CHEBI:82612"/>
        <dbReference type="ChEBI" id="CHEBI:137386"/>
        <dbReference type="ChEBI" id="CHEBI:137387"/>
        <dbReference type="EC" id="2.1.1.63"/>
    </reaction>
</comment>
<keyword evidence="5 9" id="KW-0808">Transferase</keyword>
<evidence type="ECO:0000256" key="7">
    <source>
        <dbReference type="ARBA" id="ARBA00023204"/>
    </source>
</evidence>
<dbReference type="Proteomes" id="UP000619260">
    <property type="component" value="Unassembled WGS sequence"/>
</dbReference>
<evidence type="ECO:0000256" key="2">
    <source>
        <dbReference type="ARBA" id="ARBA00008711"/>
    </source>
</evidence>
<evidence type="ECO:0000256" key="3">
    <source>
        <dbReference type="ARBA" id="ARBA00022490"/>
    </source>
</evidence>
<comment type="catalytic activity">
    <reaction evidence="8 9">
        <text>a 6-O-methyl-2'-deoxyguanosine in DNA + L-cysteinyl-[protein] = S-methyl-L-cysteinyl-[protein] + a 2'-deoxyguanosine in DNA</text>
        <dbReference type="Rhea" id="RHEA:24000"/>
        <dbReference type="Rhea" id="RHEA-COMP:10131"/>
        <dbReference type="Rhea" id="RHEA-COMP:10132"/>
        <dbReference type="Rhea" id="RHEA-COMP:11367"/>
        <dbReference type="Rhea" id="RHEA-COMP:11368"/>
        <dbReference type="ChEBI" id="CHEBI:29950"/>
        <dbReference type="ChEBI" id="CHEBI:82612"/>
        <dbReference type="ChEBI" id="CHEBI:85445"/>
        <dbReference type="ChEBI" id="CHEBI:85448"/>
        <dbReference type="EC" id="2.1.1.63"/>
    </reaction>
</comment>
<dbReference type="GO" id="GO:0003908">
    <property type="term" value="F:methylated-DNA-[protein]-cysteine S-methyltransferase activity"/>
    <property type="evidence" value="ECO:0007669"/>
    <property type="project" value="UniProtKB-UniRule"/>
</dbReference>
<dbReference type="PROSITE" id="PS00374">
    <property type="entry name" value="MGMT"/>
    <property type="match status" value="1"/>
</dbReference>
<dbReference type="Pfam" id="PF02870">
    <property type="entry name" value="Methyltransf_1N"/>
    <property type="match status" value="1"/>
</dbReference>
<comment type="function">
    <text evidence="9">Involved in the cellular defense against the biological effects of O6-methylguanine (O6-MeG) and O4-methylthymine (O4-MeT) in DNA. Repairs the methylated nucleobase in DNA by stoichiometrically transferring the methyl group to a cysteine residue in the enzyme. This is a suicide reaction: the enzyme is irreversibly inactivated.</text>
</comment>
<evidence type="ECO:0000256" key="1">
    <source>
        <dbReference type="ARBA" id="ARBA00001286"/>
    </source>
</evidence>
<comment type="subcellular location">
    <subcellularLocation>
        <location evidence="9">Cytoplasm</location>
    </subcellularLocation>
</comment>
<feature type="domain" description="Methylguanine DNA methyltransferase ribonuclease-like" evidence="11">
    <location>
        <begin position="8"/>
        <end position="68"/>
    </location>
</feature>
<evidence type="ECO:0000256" key="4">
    <source>
        <dbReference type="ARBA" id="ARBA00022603"/>
    </source>
</evidence>
<evidence type="ECO:0000256" key="6">
    <source>
        <dbReference type="ARBA" id="ARBA00022763"/>
    </source>
</evidence>
<dbReference type="InterPro" id="IPR036388">
    <property type="entry name" value="WH-like_DNA-bd_sf"/>
</dbReference>
<comment type="caution">
    <text evidence="12">The sequence shown here is derived from an EMBL/GenBank/DDBJ whole genome shotgun (WGS) entry which is preliminary data.</text>
</comment>
<dbReference type="CDD" id="cd06445">
    <property type="entry name" value="ATase"/>
    <property type="match status" value="1"/>
</dbReference>
<comment type="miscellaneous">
    <text evidence="9">This enzyme catalyzes only one turnover and therefore is not strictly catalytic. According to one definition, an enzyme is a biocatalyst that acts repeatedly and over many reaction cycles.</text>
</comment>
<accession>A0A8J4DUV9</accession>
<evidence type="ECO:0000256" key="5">
    <source>
        <dbReference type="ARBA" id="ARBA00022679"/>
    </source>
</evidence>
<keyword evidence="6 9" id="KW-0227">DNA damage</keyword>
<evidence type="ECO:0000256" key="8">
    <source>
        <dbReference type="ARBA" id="ARBA00049348"/>
    </source>
</evidence>
<evidence type="ECO:0000313" key="12">
    <source>
        <dbReference type="EMBL" id="GIJ50816.1"/>
    </source>
</evidence>
<dbReference type="SUPFAM" id="SSF53155">
    <property type="entry name" value="Methylated DNA-protein cysteine methyltransferase domain"/>
    <property type="match status" value="1"/>
</dbReference>
<sequence>MAVLEWNCVDTPIGDIGVAVDETGVCSVRFGPPPPSRSFSDAPLLRAALEQISQYFSGERTEFDLPTSVRVGSVFERAVWEQIATIDYAGMRTYGDIAHALGDPGAARAVGTACNHNPLPIIVPCHRVVGAGGKLVGFGGGLPRKVFLLELEARVGIERAFG</sequence>
<keyword evidence="7 9" id="KW-0234">DNA repair</keyword>
<dbReference type="RefSeq" id="WP_373318011.1">
    <property type="nucleotide sequence ID" value="NZ_BOPF01000039.1"/>
</dbReference>
<name>A0A8J4DUV9_9ACTN</name>
<keyword evidence="4 9" id="KW-0489">Methyltransferase</keyword>
<dbReference type="PANTHER" id="PTHR10815:SF5">
    <property type="entry name" value="METHYLATED-DNA--PROTEIN-CYSTEINE METHYLTRANSFERASE"/>
    <property type="match status" value="1"/>
</dbReference>
<dbReference type="Gene3D" id="3.30.160.70">
    <property type="entry name" value="Methylated DNA-protein cysteine methyltransferase domain"/>
    <property type="match status" value="1"/>
</dbReference>
<dbReference type="NCBIfam" id="TIGR00589">
    <property type="entry name" value="ogt"/>
    <property type="match status" value="1"/>
</dbReference>
<dbReference type="EMBL" id="BOPF01000039">
    <property type="protein sequence ID" value="GIJ50816.1"/>
    <property type="molecule type" value="Genomic_DNA"/>
</dbReference>
<reference evidence="12" key="1">
    <citation type="submission" date="2021-01" db="EMBL/GenBank/DDBJ databases">
        <title>Whole genome shotgun sequence of Virgisporangium aliadipatigenens NBRC 105644.</title>
        <authorList>
            <person name="Komaki H."/>
            <person name="Tamura T."/>
        </authorList>
    </citation>
    <scope>NUCLEOTIDE SEQUENCE</scope>
    <source>
        <strain evidence="12">NBRC 105644</strain>
    </source>
</reference>
<dbReference type="GO" id="GO:0006307">
    <property type="term" value="P:DNA alkylation repair"/>
    <property type="evidence" value="ECO:0007669"/>
    <property type="project" value="UniProtKB-UniRule"/>
</dbReference>
<dbReference type="Gene3D" id="1.10.10.10">
    <property type="entry name" value="Winged helix-like DNA-binding domain superfamily/Winged helix DNA-binding domain"/>
    <property type="match status" value="1"/>
</dbReference>
<dbReference type="EC" id="2.1.1.63" evidence="9"/>